<accession>A0AA36GJE9</accession>
<evidence type="ECO:0000259" key="1">
    <source>
        <dbReference type="SMART" id="SM00225"/>
    </source>
</evidence>
<dbReference type="Proteomes" id="UP001176961">
    <property type="component" value="Unassembled WGS sequence"/>
</dbReference>
<evidence type="ECO:0000313" key="2">
    <source>
        <dbReference type="EMBL" id="CAJ0592041.1"/>
    </source>
</evidence>
<name>A0AA36GJE9_CYLNA</name>
<organism evidence="2 3">
    <name type="scientific">Cylicocyclus nassatus</name>
    <name type="common">Nematode worm</name>
    <dbReference type="NCBI Taxonomy" id="53992"/>
    <lineage>
        <taxon>Eukaryota</taxon>
        <taxon>Metazoa</taxon>
        <taxon>Ecdysozoa</taxon>
        <taxon>Nematoda</taxon>
        <taxon>Chromadorea</taxon>
        <taxon>Rhabditida</taxon>
        <taxon>Rhabditina</taxon>
        <taxon>Rhabditomorpha</taxon>
        <taxon>Strongyloidea</taxon>
        <taxon>Strongylidae</taxon>
        <taxon>Cylicocyclus</taxon>
    </lineage>
</organism>
<dbReference type="InterPro" id="IPR045068">
    <property type="entry name" value="BACURD1-3"/>
</dbReference>
<gene>
    <name evidence="2" type="ORF">CYNAS_LOCUS4024</name>
</gene>
<protein>
    <recommendedName>
        <fullName evidence="1">BTB domain-containing protein</fullName>
    </recommendedName>
</protein>
<dbReference type="AlphaFoldDB" id="A0AA36GJE9"/>
<evidence type="ECO:0000313" key="3">
    <source>
        <dbReference type="Proteomes" id="UP001176961"/>
    </source>
</evidence>
<comment type="caution">
    <text evidence="2">The sequence shown here is derived from an EMBL/GenBank/DDBJ whole genome shotgun (WGS) entry which is preliminary data.</text>
</comment>
<dbReference type="EMBL" id="CATQJL010000001">
    <property type="protein sequence ID" value="CAJ0592041.1"/>
    <property type="molecule type" value="Genomic_DNA"/>
</dbReference>
<keyword evidence="3" id="KW-1185">Reference proteome</keyword>
<dbReference type="SMART" id="SM00225">
    <property type="entry name" value="BTB"/>
    <property type="match status" value="1"/>
</dbReference>
<dbReference type="Gene3D" id="3.30.710.10">
    <property type="entry name" value="Potassium Channel Kv1.1, Chain A"/>
    <property type="match status" value="1"/>
</dbReference>
<proteinExistence type="predicted"/>
<dbReference type="SUPFAM" id="SSF54695">
    <property type="entry name" value="POZ domain"/>
    <property type="match status" value="1"/>
</dbReference>
<dbReference type="InterPro" id="IPR000210">
    <property type="entry name" value="BTB/POZ_dom"/>
</dbReference>
<dbReference type="InterPro" id="IPR011333">
    <property type="entry name" value="SKP1/BTB/POZ_sf"/>
</dbReference>
<dbReference type="CDD" id="cd18316">
    <property type="entry name" value="BTB_POZ_KCTD-like"/>
    <property type="match status" value="1"/>
</dbReference>
<dbReference type="PANTHER" id="PTHR11145">
    <property type="entry name" value="BTB/POZ DOMAIN-CONTAINING ADAPTER FOR CUL3-MEDIATED RHOA DEGRADATION PROTEIN FAMILY MEMBER"/>
    <property type="match status" value="1"/>
</dbReference>
<sequence length="192" mass="21430">MPINEAALPAALAAGCDSSRLPGHHLHASLCGAHHVHSKVKAEHIQQADEGMNFGTWYTDLNNSESPSCGERVKIDVGGTVFKTTLSTLRRLDDSIYSTLTGGGKGWRKQENDRNRNPVLFVDRDPTDFSHVLNYLRDGKNVVLPEDDYTLKSLRREAEFYNLPGLVEICSAMLCRRGTNIEVFFSILPRFI</sequence>
<reference evidence="2" key="1">
    <citation type="submission" date="2023-07" db="EMBL/GenBank/DDBJ databases">
        <authorList>
            <consortium name="CYATHOMIX"/>
        </authorList>
    </citation>
    <scope>NUCLEOTIDE SEQUENCE</scope>
    <source>
        <strain evidence="2">N/A</strain>
    </source>
</reference>
<feature type="domain" description="BTB" evidence="1">
    <location>
        <begin position="71"/>
        <end position="178"/>
    </location>
</feature>
<dbReference type="InterPro" id="IPR003131">
    <property type="entry name" value="T1-type_BTB"/>
</dbReference>
<dbReference type="GO" id="GO:0051260">
    <property type="term" value="P:protein homooligomerization"/>
    <property type="evidence" value="ECO:0007669"/>
    <property type="project" value="InterPro"/>
</dbReference>
<dbReference type="Pfam" id="PF02214">
    <property type="entry name" value="BTB_2"/>
    <property type="match status" value="1"/>
</dbReference>
<dbReference type="PANTHER" id="PTHR11145:SF12">
    <property type="entry name" value="BTB DOMAIN-CONTAINING PROTEIN"/>
    <property type="match status" value="1"/>
</dbReference>